<proteinExistence type="predicted"/>
<keyword evidence="4" id="KW-1185">Reference proteome</keyword>
<feature type="compositionally biased region" description="Low complexity" evidence="1">
    <location>
        <begin position="122"/>
        <end position="143"/>
    </location>
</feature>
<evidence type="ECO:0000313" key="4">
    <source>
        <dbReference type="Proteomes" id="UP000601435"/>
    </source>
</evidence>
<feature type="region of interest" description="Disordered" evidence="1">
    <location>
        <begin position="1"/>
        <end position="163"/>
    </location>
</feature>
<reference evidence="3" key="1">
    <citation type="submission" date="2021-02" db="EMBL/GenBank/DDBJ databases">
        <authorList>
            <person name="Dougan E. K."/>
            <person name="Rhodes N."/>
            <person name="Thang M."/>
            <person name="Chan C."/>
        </authorList>
    </citation>
    <scope>NUCLEOTIDE SEQUENCE</scope>
</reference>
<name>A0A812WXA6_9DINO</name>
<feature type="compositionally biased region" description="Basic and acidic residues" evidence="1">
    <location>
        <begin position="1"/>
        <end position="23"/>
    </location>
</feature>
<evidence type="ECO:0000256" key="1">
    <source>
        <dbReference type="SAM" id="MobiDB-lite"/>
    </source>
</evidence>
<dbReference type="Proteomes" id="UP000601435">
    <property type="component" value="Unassembled WGS sequence"/>
</dbReference>
<dbReference type="OrthoDB" id="668162at2759"/>
<protein>
    <recommendedName>
        <fullName evidence="2">Reverse transcriptase domain-containing protein</fullName>
    </recommendedName>
</protein>
<gene>
    <name evidence="3" type="ORF">SNEC2469_LOCUS20269</name>
</gene>
<evidence type="ECO:0000259" key="2">
    <source>
        <dbReference type="PROSITE" id="PS50878"/>
    </source>
</evidence>
<accession>A0A812WXA6</accession>
<dbReference type="EMBL" id="CAJNJA010035164">
    <property type="protein sequence ID" value="CAE7703526.1"/>
    <property type="molecule type" value="Genomic_DNA"/>
</dbReference>
<dbReference type="InterPro" id="IPR000477">
    <property type="entry name" value="RT_dom"/>
</dbReference>
<feature type="compositionally biased region" description="Basic and acidic residues" evidence="1">
    <location>
        <begin position="77"/>
        <end position="88"/>
    </location>
</feature>
<feature type="domain" description="Reverse transcriptase" evidence="2">
    <location>
        <begin position="568"/>
        <end position="877"/>
    </location>
</feature>
<comment type="caution">
    <text evidence="3">The sequence shown here is derived from an EMBL/GenBank/DDBJ whole genome shotgun (WGS) entry which is preliminary data.</text>
</comment>
<feature type="compositionally biased region" description="Basic and acidic residues" evidence="1">
    <location>
        <begin position="144"/>
        <end position="156"/>
    </location>
</feature>
<sequence length="939" mass="104122">MSDGGRDHALCSDDSTERERTPRDVQWNGPATLRELLPAGPPMPMLALQELRAQRDINPADGRSRSPSLDRASMGSRPEREWPMHNGDRLQGPHLPNGRFGETSSSSSSPRLDSDDDVSLFASSESSSAPAAAAVHAGPGPDAADAHAAADARADSEDGSSTWSTTTLVLAGPCLVQARNHFLGLLRLQLSATETLSSRQQGGRVGAMRRRLQQQDWQAVCEAAVRHLDGDFLARWRDYQWRSTHERRPRRPDDGSEPRTHMLLCPLRRPAVLAGRWPDSSAGREIGGVRVTSAAAAEVGPGSTEPGKHRGPVLGVTSSCATSTPGSWLCIHSASDPAEAHDRYIPARHFLLVGGDFNASVRPRRQEASLSIVPVHWRADIAGAKPLQYDKSALHAALASNAEQVGELRQQVQAAVNQVPPGDLHQLHHRVNHILCQAVRQAFPAKPAEDARISAQAGYRASARHVWRLYAQMKRARVATVGRLLQQWRFAAAFERASRALREQSRQLKRAAFQDKLGKAEAAARIGDQRRATYALFPDLPLAGPLTQALNITDEEVVSQFREIKVGKAGHTGLLSGDLTDATMAMLPKPHKPAHILANLRPIGLMAPTSKALAGILKLRMMEWQLPLLRHRPQYAYLPHRGTMDALFRVHKHVAEAIILFRTSRVTRFGAYQGQKPRPFTGALSLSLDLSRAFDLTNRPKLFQALHDYQVPPAVIEVAQRLHFGSRFLYKAGSCRSSFVTSNGLKQGCKVAPSLWVWYTLALMDALEKQLPEGWVQNVLTLFADDCWASWLLHSLDDLRKALRELTVLLSTLEAFHMQINYGKTAVLLKFVGKQAKQALHDITRMKNGVAHLCLVVNGVERLIPLKTEHDYLGSKVSYHTNGNRSRKNCRLPKRNGFLRWKPGFRFQAKKQTCHPMLCAYRHNDLIQDRWITSEQIVL</sequence>
<evidence type="ECO:0000313" key="3">
    <source>
        <dbReference type="EMBL" id="CAE7703526.1"/>
    </source>
</evidence>
<dbReference type="AlphaFoldDB" id="A0A812WXA6"/>
<dbReference type="PANTHER" id="PTHR19446">
    <property type="entry name" value="REVERSE TRANSCRIPTASES"/>
    <property type="match status" value="1"/>
</dbReference>
<dbReference type="Pfam" id="PF00078">
    <property type="entry name" value="RVT_1"/>
    <property type="match status" value="1"/>
</dbReference>
<dbReference type="PROSITE" id="PS50878">
    <property type="entry name" value="RT_POL"/>
    <property type="match status" value="1"/>
</dbReference>
<organism evidence="3 4">
    <name type="scientific">Symbiodinium necroappetens</name>
    <dbReference type="NCBI Taxonomy" id="1628268"/>
    <lineage>
        <taxon>Eukaryota</taxon>
        <taxon>Sar</taxon>
        <taxon>Alveolata</taxon>
        <taxon>Dinophyceae</taxon>
        <taxon>Suessiales</taxon>
        <taxon>Symbiodiniaceae</taxon>
        <taxon>Symbiodinium</taxon>
    </lineage>
</organism>